<protein>
    <recommendedName>
        <fullName evidence="1">RNA 2-O ribose methyltransferase substrate binding domain-containing protein</fullName>
    </recommendedName>
</protein>
<sequence length="102" mass="10534">MSGYGVLTGFHAVEEAVRAAGNSAQGHSAAKNGMRLVFSKEGPRVRRILAMGKTLGIPCRQVPAAELDALTAGLPPELRDHRGLALVLENGTGVCASAPFAP</sequence>
<dbReference type="Gene3D" id="3.30.1330.30">
    <property type="match status" value="1"/>
</dbReference>
<dbReference type="EMBL" id="JADIMS010000008">
    <property type="protein sequence ID" value="MBO8449560.1"/>
    <property type="molecule type" value="Genomic_DNA"/>
</dbReference>
<evidence type="ECO:0000313" key="2">
    <source>
        <dbReference type="EMBL" id="MBO8449560.1"/>
    </source>
</evidence>
<reference evidence="2" key="1">
    <citation type="submission" date="2020-10" db="EMBL/GenBank/DDBJ databases">
        <authorList>
            <person name="Gilroy R."/>
        </authorList>
    </citation>
    <scope>NUCLEOTIDE SEQUENCE</scope>
    <source>
        <strain evidence="2">B3-4054</strain>
    </source>
</reference>
<proteinExistence type="predicted"/>
<evidence type="ECO:0000313" key="3">
    <source>
        <dbReference type="Proteomes" id="UP000823616"/>
    </source>
</evidence>
<dbReference type="SUPFAM" id="SSF55315">
    <property type="entry name" value="L30e-like"/>
    <property type="match status" value="1"/>
</dbReference>
<accession>A0A9D9EMA3</accession>
<feature type="non-terminal residue" evidence="2">
    <location>
        <position position="102"/>
    </location>
</feature>
<reference evidence="2" key="2">
    <citation type="journal article" date="2021" name="PeerJ">
        <title>Extensive microbial diversity within the chicken gut microbiome revealed by metagenomics and culture.</title>
        <authorList>
            <person name="Gilroy R."/>
            <person name="Ravi A."/>
            <person name="Getino M."/>
            <person name="Pursley I."/>
            <person name="Horton D.L."/>
            <person name="Alikhan N.F."/>
            <person name="Baker D."/>
            <person name="Gharbi K."/>
            <person name="Hall N."/>
            <person name="Watson M."/>
            <person name="Adriaenssens E.M."/>
            <person name="Foster-Nyarko E."/>
            <person name="Jarju S."/>
            <person name="Secka A."/>
            <person name="Antonio M."/>
            <person name="Oren A."/>
            <person name="Chaudhuri R.R."/>
            <person name="La Ragione R."/>
            <person name="Hildebrand F."/>
            <person name="Pallen M.J."/>
        </authorList>
    </citation>
    <scope>NUCLEOTIDE SEQUENCE</scope>
    <source>
        <strain evidence="2">B3-4054</strain>
    </source>
</reference>
<dbReference type="InterPro" id="IPR013123">
    <property type="entry name" value="SpoU_subst-bd"/>
</dbReference>
<comment type="caution">
    <text evidence="2">The sequence shown here is derived from an EMBL/GenBank/DDBJ whole genome shotgun (WGS) entry which is preliminary data.</text>
</comment>
<dbReference type="Pfam" id="PF08032">
    <property type="entry name" value="SpoU_sub_bind"/>
    <property type="match status" value="1"/>
</dbReference>
<feature type="domain" description="RNA 2-O ribose methyltransferase substrate binding" evidence="1">
    <location>
        <begin position="7"/>
        <end position="73"/>
    </location>
</feature>
<gene>
    <name evidence="2" type="ORF">IAA96_00435</name>
</gene>
<organism evidence="2 3">
    <name type="scientific">Candidatus Avitreponema avistercoris</name>
    <dbReference type="NCBI Taxonomy" id="2840705"/>
    <lineage>
        <taxon>Bacteria</taxon>
        <taxon>Pseudomonadati</taxon>
        <taxon>Spirochaetota</taxon>
        <taxon>Spirochaetia</taxon>
        <taxon>Spirochaetales</taxon>
        <taxon>Candidatus Avitreponema</taxon>
    </lineage>
</organism>
<dbReference type="GO" id="GO:0008168">
    <property type="term" value="F:methyltransferase activity"/>
    <property type="evidence" value="ECO:0007669"/>
    <property type="project" value="InterPro"/>
</dbReference>
<dbReference type="AlphaFoldDB" id="A0A9D9EMA3"/>
<dbReference type="InterPro" id="IPR029064">
    <property type="entry name" value="Ribosomal_eL30-like_sf"/>
</dbReference>
<dbReference type="Proteomes" id="UP000823616">
    <property type="component" value="Unassembled WGS sequence"/>
</dbReference>
<name>A0A9D9EMA3_9SPIR</name>
<evidence type="ECO:0000259" key="1">
    <source>
        <dbReference type="Pfam" id="PF08032"/>
    </source>
</evidence>